<comment type="caution">
    <text evidence="2">The sequence shown here is derived from an EMBL/GenBank/DDBJ whole genome shotgun (WGS) entry which is preliminary data.</text>
</comment>
<keyword evidence="3" id="KW-1185">Reference proteome</keyword>
<dbReference type="EMBL" id="JBBPDW010000048">
    <property type="protein sequence ID" value="KAK7532782.1"/>
    <property type="molecule type" value="Genomic_DNA"/>
</dbReference>
<protein>
    <submittedName>
        <fullName evidence="2">Uncharacterized protein</fullName>
    </submittedName>
</protein>
<evidence type="ECO:0000313" key="2">
    <source>
        <dbReference type="EMBL" id="KAK7532782.1"/>
    </source>
</evidence>
<proteinExistence type="predicted"/>
<dbReference type="Proteomes" id="UP001365128">
    <property type="component" value="Unassembled WGS sequence"/>
</dbReference>
<feature type="region of interest" description="Disordered" evidence="1">
    <location>
        <begin position="148"/>
        <end position="172"/>
    </location>
</feature>
<sequence length="218" mass="25029">MSEHAPPEEFAMAIQIIRDLRGQYHALGTEYQGQVATVLELEQQLQQQQWEGQREPDINGLQTRLQDLVNQNWQALSQNIIARADEMLQRIEAMAEDVFNAENVAALLRPPTRESSLHSESMGAAEDEEDQIKSRLVAVEKAVFRNDDSIPSSPVLTQHQQQQRQGQNQSLDQISRAKERLQERMSGSGDDDDNWRRRVTVLEEDLRALYLLLLNEEQ</sequence>
<name>A0ABR1LC10_9PEZI</name>
<gene>
    <name evidence="2" type="ORF">IWX46DRAFT_668653</name>
</gene>
<reference evidence="2 3" key="1">
    <citation type="submission" date="2024-04" db="EMBL/GenBank/DDBJ databases">
        <title>Phyllosticta paracitricarpa is synonymous to the EU quarantine fungus P. citricarpa based on phylogenomic analyses.</title>
        <authorList>
            <consortium name="Lawrence Berkeley National Laboratory"/>
            <person name="Van Ingen-Buijs V.A."/>
            <person name="Van Westerhoven A.C."/>
            <person name="Haridas S."/>
            <person name="Skiadas P."/>
            <person name="Martin F."/>
            <person name="Groenewald J.Z."/>
            <person name="Crous P.W."/>
            <person name="Seidl M.F."/>
        </authorList>
    </citation>
    <scope>NUCLEOTIDE SEQUENCE [LARGE SCALE GENOMIC DNA]</scope>
    <source>
        <strain evidence="2 3">CBS 122670</strain>
    </source>
</reference>
<feature type="compositionally biased region" description="Low complexity" evidence="1">
    <location>
        <begin position="158"/>
        <end position="172"/>
    </location>
</feature>
<evidence type="ECO:0000256" key="1">
    <source>
        <dbReference type="SAM" id="MobiDB-lite"/>
    </source>
</evidence>
<feature type="region of interest" description="Disordered" evidence="1">
    <location>
        <begin position="110"/>
        <end position="130"/>
    </location>
</feature>
<organism evidence="2 3">
    <name type="scientific">Phyllosticta citricarpa</name>
    <dbReference type="NCBI Taxonomy" id="55181"/>
    <lineage>
        <taxon>Eukaryota</taxon>
        <taxon>Fungi</taxon>
        <taxon>Dikarya</taxon>
        <taxon>Ascomycota</taxon>
        <taxon>Pezizomycotina</taxon>
        <taxon>Dothideomycetes</taxon>
        <taxon>Dothideomycetes incertae sedis</taxon>
        <taxon>Botryosphaeriales</taxon>
        <taxon>Phyllostictaceae</taxon>
        <taxon>Phyllosticta</taxon>
    </lineage>
</organism>
<accession>A0ABR1LC10</accession>
<evidence type="ECO:0000313" key="3">
    <source>
        <dbReference type="Proteomes" id="UP001365128"/>
    </source>
</evidence>